<protein>
    <submittedName>
        <fullName evidence="1">Uncharacterized protein</fullName>
    </submittedName>
</protein>
<dbReference type="Proteomes" id="UP000196708">
    <property type="component" value="Chromosome 1"/>
</dbReference>
<dbReference type="AlphaFoldDB" id="A0A1Z2SGU2"/>
<sequence>MNITNPVFNQPQNGIDDITGLSEKLTALSNKDAQFIKDILSLNQSSQRLTQTSQTLADRDSELEKKIDAIIHQTPVRPTSARNLLINPDFQENQRNFKGDWSALKTGQYGFDCWCKTASGIAQMVEDGDYQPQTVYTLSGENMTTRQLTSPSSGHWRIDVPAGARKIVLSEGNTATPYQAPDRTLNRLMCWARYYDVGSKVTATLTEVGGMRWAYIEITLPVQMRTKPTAGYNSYKDFNPAPTIGTWSSGKRVYVTGRATLRGADPSVTGLRFDAEIPLA</sequence>
<accession>A0A1Z2SGU2</accession>
<gene>
    <name evidence="1" type="ORF">BSQ33_12345</name>
</gene>
<evidence type="ECO:0000313" key="2">
    <source>
        <dbReference type="Proteomes" id="UP000196708"/>
    </source>
</evidence>
<organism evidence="1 2">
    <name type="scientific">Vibrio gazogenes</name>
    <dbReference type="NCBI Taxonomy" id="687"/>
    <lineage>
        <taxon>Bacteria</taxon>
        <taxon>Pseudomonadati</taxon>
        <taxon>Pseudomonadota</taxon>
        <taxon>Gammaproteobacteria</taxon>
        <taxon>Vibrionales</taxon>
        <taxon>Vibrionaceae</taxon>
        <taxon>Vibrio</taxon>
    </lineage>
</organism>
<reference evidence="1 2" key="1">
    <citation type="submission" date="2016-12" db="EMBL/GenBank/DDBJ databases">
        <authorList>
            <person name="Song W.-J."/>
            <person name="Kurnit D.M."/>
        </authorList>
    </citation>
    <scope>NUCLEOTIDE SEQUENCE [LARGE SCALE GENOMIC DNA]</scope>
    <source>
        <strain evidence="1 2">ATCC 43942</strain>
    </source>
</reference>
<dbReference type="KEGG" id="vga:BSQ33_12345"/>
<dbReference type="RefSeq" id="WP_088134186.1">
    <property type="nucleotide sequence ID" value="NZ_CP018835.1"/>
</dbReference>
<dbReference type="OrthoDB" id="5851616at2"/>
<dbReference type="EMBL" id="CP018835">
    <property type="protein sequence ID" value="ASA56404.1"/>
    <property type="molecule type" value="Genomic_DNA"/>
</dbReference>
<proteinExistence type="predicted"/>
<name>A0A1Z2SGU2_VIBGA</name>
<evidence type="ECO:0000313" key="1">
    <source>
        <dbReference type="EMBL" id="ASA56404.1"/>
    </source>
</evidence>